<evidence type="ECO:0000313" key="2">
    <source>
        <dbReference type="Proteomes" id="UP000515512"/>
    </source>
</evidence>
<name>A0A7D6Z228_9NOCA</name>
<sequence length="134" mass="13811">MKKDNTAWAGMDTSWKTITGWIADPQYPGSAVSGDGLVVQNGKVGATVEASVPFTGHATLDSDVTLRLMVNNTTVAVTGVAKTCPEVVTTTVTASGTYTVATGDVLTLQVQGEWSFASQNPTIAAGAAAYVRIT</sequence>
<gene>
    <name evidence="1" type="ORF">H0264_38080</name>
</gene>
<reference evidence="1 2" key="1">
    <citation type="submission" date="2020-07" db="EMBL/GenBank/DDBJ databases">
        <authorList>
            <person name="Zhuang K."/>
            <person name="Ran Y."/>
        </authorList>
    </citation>
    <scope>NUCLEOTIDE SEQUENCE [LARGE SCALE GENOMIC DNA]</scope>
    <source>
        <strain evidence="1 2">WCH-YHL-001</strain>
    </source>
</reference>
<protein>
    <submittedName>
        <fullName evidence="1">Uncharacterized protein</fullName>
    </submittedName>
</protein>
<dbReference type="KEGG" id="nhu:H0264_38080"/>
<dbReference type="EMBL" id="CP059399">
    <property type="protein sequence ID" value="QLY30826.1"/>
    <property type="molecule type" value="Genomic_DNA"/>
</dbReference>
<dbReference type="RefSeq" id="WP_181582024.1">
    <property type="nucleotide sequence ID" value="NZ_CP059399.1"/>
</dbReference>
<organism evidence="1 2">
    <name type="scientific">Nocardia huaxiensis</name>
    <dbReference type="NCBI Taxonomy" id="2755382"/>
    <lineage>
        <taxon>Bacteria</taxon>
        <taxon>Bacillati</taxon>
        <taxon>Actinomycetota</taxon>
        <taxon>Actinomycetes</taxon>
        <taxon>Mycobacteriales</taxon>
        <taxon>Nocardiaceae</taxon>
        <taxon>Nocardia</taxon>
    </lineage>
</organism>
<proteinExistence type="predicted"/>
<evidence type="ECO:0000313" key="1">
    <source>
        <dbReference type="EMBL" id="QLY30826.1"/>
    </source>
</evidence>
<accession>A0A7D6Z228</accession>
<dbReference type="AlphaFoldDB" id="A0A7D6Z228"/>
<dbReference type="Proteomes" id="UP000515512">
    <property type="component" value="Chromosome"/>
</dbReference>
<keyword evidence="2" id="KW-1185">Reference proteome</keyword>